<gene>
    <name evidence="2" type="ORF">SVIM_LOCUS280849</name>
</gene>
<feature type="compositionally biased region" description="Acidic residues" evidence="1">
    <location>
        <begin position="49"/>
        <end position="60"/>
    </location>
</feature>
<accession>A0A6N2LX48</accession>
<feature type="compositionally biased region" description="Polar residues" evidence="1">
    <location>
        <begin position="83"/>
        <end position="92"/>
    </location>
</feature>
<dbReference type="EMBL" id="CAADRP010001617">
    <property type="protein sequence ID" value="VFU45070.1"/>
    <property type="molecule type" value="Genomic_DNA"/>
</dbReference>
<reference evidence="2" key="1">
    <citation type="submission" date="2019-03" db="EMBL/GenBank/DDBJ databases">
        <authorList>
            <person name="Mank J."/>
            <person name="Almeida P."/>
        </authorList>
    </citation>
    <scope>NUCLEOTIDE SEQUENCE</scope>
    <source>
        <strain evidence="2">78183</strain>
    </source>
</reference>
<name>A0A6N2LX48_SALVM</name>
<dbReference type="AlphaFoldDB" id="A0A6N2LX48"/>
<organism evidence="2">
    <name type="scientific">Salix viminalis</name>
    <name type="common">Common osier</name>
    <name type="synonym">Basket willow</name>
    <dbReference type="NCBI Taxonomy" id="40686"/>
    <lineage>
        <taxon>Eukaryota</taxon>
        <taxon>Viridiplantae</taxon>
        <taxon>Streptophyta</taxon>
        <taxon>Embryophyta</taxon>
        <taxon>Tracheophyta</taxon>
        <taxon>Spermatophyta</taxon>
        <taxon>Magnoliopsida</taxon>
        <taxon>eudicotyledons</taxon>
        <taxon>Gunneridae</taxon>
        <taxon>Pentapetalae</taxon>
        <taxon>rosids</taxon>
        <taxon>fabids</taxon>
        <taxon>Malpighiales</taxon>
        <taxon>Salicaceae</taxon>
        <taxon>Saliceae</taxon>
        <taxon>Salix</taxon>
    </lineage>
</organism>
<feature type="compositionally biased region" description="Polar residues" evidence="1">
    <location>
        <begin position="21"/>
        <end position="44"/>
    </location>
</feature>
<evidence type="ECO:0000313" key="2">
    <source>
        <dbReference type="EMBL" id="VFU45070.1"/>
    </source>
</evidence>
<protein>
    <submittedName>
        <fullName evidence="2">Uncharacterized protein</fullName>
    </submittedName>
</protein>
<feature type="region of interest" description="Disordered" evidence="1">
    <location>
        <begin position="1"/>
        <end position="92"/>
    </location>
</feature>
<evidence type="ECO:0000256" key="1">
    <source>
        <dbReference type="SAM" id="MobiDB-lite"/>
    </source>
</evidence>
<proteinExistence type="predicted"/>
<sequence length="92" mass="9800">MAAILANPWWTGQVGLPGLDPSSNSPSLSKINRELSINETSNRSGGRGEDDEDEDDDRDTGDEPKEGAVEAGNEDLGAGLLDQKTSPNRQFS</sequence>